<dbReference type="EMBL" id="BSOS01000090">
    <property type="protein sequence ID" value="GLR68584.1"/>
    <property type="molecule type" value="Genomic_DNA"/>
</dbReference>
<sequence length="261" mass="29059">MAAILVPVKGHPYDRNAFSQMLEALPGGHEFTLVEHPAVEAALAPDFVTRFDAVLFYDMPGIGFRVPEPPVFEPPSEAYQAHIEALLAAGKPLLFLHHAIAGWPAWPRYGEIIGGRFLYQPGDVRGRLRPDSGYRHEVTHRVRPLTRHPVLEGVEQGFEITDELYLFEVFDDSIVPLLASGHVFAEENFWSAAAAMRGAFHSREGWRHPPGSNLIAWTRRERNSPILYIQCGDSAEAYANEGLRRLIGNGLAWLLGGEAFA</sequence>
<dbReference type="PANTHER" id="PTHR40469">
    <property type="entry name" value="SECRETED GLYCOSYL HYDROLASE"/>
    <property type="match status" value="1"/>
</dbReference>
<dbReference type="SUPFAM" id="SSF52317">
    <property type="entry name" value="Class I glutamine amidotransferase-like"/>
    <property type="match status" value="1"/>
</dbReference>
<name>A0ABQ6A8N2_9PROT</name>
<dbReference type="RefSeq" id="WP_284259428.1">
    <property type="nucleotide sequence ID" value="NZ_BSOS01000090.1"/>
</dbReference>
<dbReference type="PANTHER" id="PTHR40469:SF2">
    <property type="entry name" value="GALACTOSE-BINDING DOMAIN-LIKE SUPERFAMILY PROTEIN"/>
    <property type="match status" value="1"/>
</dbReference>
<dbReference type="Proteomes" id="UP001156641">
    <property type="component" value="Unassembled WGS sequence"/>
</dbReference>
<evidence type="ECO:0000259" key="1">
    <source>
        <dbReference type="Pfam" id="PF06283"/>
    </source>
</evidence>
<evidence type="ECO:0000313" key="2">
    <source>
        <dbReference type="EMBL" id="GLR68584.1"/>
    </source>
</evidence>
<proteinExistence type="predicted"/>
<dbReference type="Pfam" id="PF06283">
    <property type="entry name" value="ThuA"/>
    <property type="match status" value="1"/>
</dbReference>
<dbReference type="InterPro" id="IPR029010">
    <property type="entry name" value="ThuA-like"/>
</dbReference>
<feature type="domain" description="ThuA-like" evidence="1">
    <location>
        <begin position="35"/>
        <end position="253"/>
    </location>
</feature>
<organism evidence="2 3">
    <name type="scientific">Acidocella aquatica</name>
    <dbReference type="NCBI Taxonomy" id="1922313"/>
    <lineage>
        <taxon>Bacteria</taxon>
        <taxon>Pseudomonadati</taxon>
        <taxon>Pseudomonadota</taxon>
        <taxon>Alphaproteobacteria</taxon>
        <taxon>Acetobacterales</taxon>
        <taxon>Acidocellaceae</taxon>
        <taxon>Acidocella</taxon>
    </lineage>
</organism>
<accession>A0ABQ6A8N2</accession>
<keyword evidence="3" id="KW-1185">Reference proteome</keyword>
<dbReference type="InterPro" id="IPR029062">
    <property type="entry name" value="Class_I_gatase-like"/>
</dbReference>
<dbReference type="Gene3D" id="3.40.50.880">
    <property type="match status" value="1"/>
</dbReference>
<protein>
    <recommendedName>
        <fullName evidence="1">ThuA-like domain-containing protein</fullName>
    </recommendedName>
</protein>
<evidence type="ECO:0000313" key="3">
    <source>
        <dbReference type="Proteomes" id="UP001156641"/>
    </source>
</evidence>
<gene>
    <name evidence="2" type="ORF">GCM10010909_32650</name>
</gene>
<reference evidence="3" key="1">
    <citation type="journal article" date="2019" name="Int. J. Syst. Evol. Microbiol.">
        <title>The Global Catalogue of Microorganisms (GCM) 10K type strain sequencing project: providing services to taxonomists for standard genome sequencing and annotation.</title>
        <authorList>
            <consortium name="The Broad Institute Genomics Platform"/>
            <consortium name="The Broad Institute Genome Sequencing Center for Infectious Disease"/>
            <person name="Wu L."/>
            <person name="Ma J."/>
        </authorList>
    </citation>
    <scope>NUCLEOTIDE SEQUENCE [LARGE SCALE GENOMIC DNA]</scope>
    <source>
        <strain evidence="3">NBRC 112502</strain>
    </source>
</reference>
<comment type="caution">
    <text evidence="2">The sequence shown here is derived from an EMBL/GenBank/DDBJ whole genome shotgun (WGS) entry which is preliminary data.</text>
</comment>